<organism evidence="1 2">
    <name type="scientific">Rhizophagus clarus</name>
    <dbReference type="NCBI Taxonomy" id="94130"/>
    <lineage>
        <taxon>Eukaryota</taxon>
        <taxon>Fungi</taxon>
        <taxon>Fungi incertae sedis</taxon>
        <taxon>Mucoromycota</taxon>
        <taxon>Glomeromycotina</taxon>
        <taxon>Glomeromycetes</taxon>
        <taxon>Glomerales</taxon>
        <taxon>Glomeraceae</taxon>
        <taxon>Rhizophagus</taxon>
    </lineage>
</organism>
<dbReference type="InterPro" id="IPR041078">
    <property type="entry name" value="Plavaka"/>
</dbReference>
<proteinExistence type="predicted"/>
<dbReference type="EMBL" id="BEXD01001162">
    <property type="protein sequence ID" value="GBB92694.1"/>
    <property type="molecule type" value="Genomic_DNA"/>
</dbReference>
<dbReference type="Proteomes" id="UP000247702">
    <property type="component" value="Unassembled WGS sequence"/>
</dbReference>
<dbReference type="AlphaFoldDB" id="A0A2Z6R4L5"/>
<name>A0A2Z6R4L5_9GLOM</name>
<accession>A0A2Z6R4L5</accession>
<sequence>MNEEFVFKYKNHNTLIKTYGEQFESNWWYITENKIPVDNKLLSIIIYADSTTCDHLGKTSEHPIYISLGNIPNWQRNKPNAKVLVGYLPKLKAKDNTTRNSESFRRLQRLVFQRCLRILLSPIMNQNDMYLVVQNKIHPFTPKLSVILADMAEAGAFTATYLPSTSKRPCYYCLINNKDLNNMALSHIDLRTPEKMKLAISENQASEFSIHKEFNYFWDFDDFNIYEATAPDRMHLLDLGVTKYLIEFTRELLHRKVSNRAVKDMDHRLCAIPRYPGLIILKNGLENISKFTANDYRNIMKVIIFVIDNLYDDYKEGGIPCKRLCNIFHKYLVMYMKLRQESFTDTELTELETLITEFCQEFVTIFAEYSPSRCKIPKLHVLRYHVIPSI</sequence>
<gene>
    <name evidence="1" type="ORF">RclHR1_20430001</name>
</gene>
<comment type="caution">
    <text evidence="1">The sequence shown here is derived from an EMBL/GenBank/DDBJ whole genome shotgun (WGS) entry which is preliminary data.</text>
</comment>
<evidence type="ECO:0000313" key="1">
    <source>
        <dbReference type="EMBL" id="GBB92694.1"/>
    </source>
</evidence>
<dbReference type="Pfam" id="PF18759">
    <property type="entry name" value="Plavaka"/>
    <property type="match status" value="1"/>
</dbReference>
<reference evidence="1 2" key="1">
    <citation type="submission" date="2017-11" db="EMBL/GenBank/DDBJ databases">
        <title>The genome of Rhizophagus clarus HR1 reveals common genetic basis of auxotrophy among arbuscular mycorrhizal fungi.</title>
        <authorList>
            <person name="Kobayashi Y."/>
        </authorList>
    </citation>
    <scope>NUCLEOTIDE SEQUENCE [LARGE SCALE GENOMIC DNA]</scope>
    <source>
        <strain evidence="1 2">HR1</strain>
    </source>
</reference>
<evidence type="ECO:0000313" key="2">
    <source>
        <dbReference type="Proteomes" id="UP000247702"/>
    </source>
</evidence>
<protein>
    <submittedName>
        <fullName evidence="1">Uncharacterized protein</fullName>
    </submittedName>
</protein>
<keyword evidence="2" id="KW-1185">Reference proteome</keyword>